<evidence type="ECO:0000313" key="1">
    <source>
        <dbReference type="EMBL" id="AFJ45941.1"/>
    </source>
</evidence>
<dbReference type="Proteomes" id="UP000001955">
    <property type="component" value="Chromosome"/>
</dbReference>
<organism evidence="1 2">
    <name type="scientific">Shimwellia blattae (strain ATCC 29907 / DSM 4481 / JCM 1650 / NBRC 105725 / CDC 9005-74)</name>
    <name type="common">Escherichia blattae</name>
    <dbReference type="NCBI Taxonomy" id="630626"/>
    <lineage>
        <taxon>Bacteria</taxon>
        <taxon>Pseudomonadati</taxon>
        <taxon>Pseudomonadota</taxon>
        <taxon>Gammaproteobacteria</taxon>
        <taxon>Enterobacterales</taxon>
        <taxon>Enterobacteriaceae</taxon>
        <taxon>Shimwellia</taxon>
    </lineage>
</organism>
<dbReference type="STRING" id="630626.EBL_c08210"/>
<accession>I2B5Y7</accession>
<sequence length="66" mass="7912">MVASLPGSELQTNLQTQQHNITTVSQKPFRTSIPKHFSFRLRKWRHYRYLLVHPQWTNYNGSDKKN</sequence>
<dbReference type="EMBL" id="CP001560">
    <property type="protein sequence ID" value="AFJ45941.1"/>
    <property type="molecule type" value="Genomic_DNA"/>
</dbReference>
<keyword evidence="2" id="KW-1185">Reference proteome</keyword>
<dbReference type="HOGENOM" id="CLU_2828858_0_0_6"/>
<evidence type="ECO:0000313" key="2">
    <source>
        <dbReference type="Proteomes" id="UP000001955"/>
    </source>
</evidence>
<name>I2B5Y7_SHIBC</name>
<proteinExistence type="predicted"/>
<dbReference type="AlphaFoldDB" id="I2B5Y7"/>
<protein>
    <submittedName>
        <fullName evidence="1">Uncharacterized protein</fullName>
    </submittedName>
</protein>
<dbReference type="KEGG" id="ebt:EBL_c08210"/>
<reference evidence="1 2" key="1">
    <citation type="journal article" date="2012" name="J. Bacteriol.">
        <title>Complete genome sequence of the B12-producing Shimwellia blattae strain DSM 4481, isolated from a cockroach.</title>
        <authorList>
            <person name="Brzuszkiewicz E."/>
            <person name="Waschkowitz T."/>
            <person name="Wiezer A."/>
            <person name="Daniel R."/>
        </authorList>
    </citation>
    <scope>NUCLEOTIDE SEQUENCE [LARGE SCALE GENOMIC DNA]</scope>
    <source>
        <strain evidence="2">ATCC 29907 / DSM 4481 / JCM 1650 / NBRC 105725 / CDC 9005-74</strain>
    </source>
</reference>
<gene>
    <name evidence="1" type="ordered locus">EBL_c08210</name>
</gene>